<dbReference type="RefSeq" id="XP_045954963.1">
    <property type="nucleotide sequence ID" value="XM_046096445.1"/>
</dbReference>
<dbReference type="CDD" id="cd02851">
    <property type="entry name" value="E_set_GO_C"/>
    <property type="match status" value="1"/>
</dbReference>
<feature type="domain" description="WSC" evidence="3">
    <location>
        <begin position="139"/>
        <end position="232"/>
    </location>
</feature>
<dbReference type="PANTHER" id="PTHR32208:SF105">
    <property type="entry name" value="COPPER RADICAL OXIDASE"/>
    <property type="match status" value="1"/>
</dbReference>
<dbReference type="SUPFAM" id="SSF81296">
    <property type="entry name" value="E set domains"/>
    <property type="match status" value="1"/>
</dbReference>
<accession>A0A9P8ZT98</accession>
<dbReference type="Pfam" id="PF07250">
    <property type="entry name" value="Glyoxal_oxid_N"/>
    <property type="match status" value="1"/>
</dbReference>
<dbReference type="InterPro" id="IPR014756">
    <property type="entry name" value="Ig_E-set"/>
</dbReference>
<dbReference type="Pfam" id="PF01822">
    <property type="entry name" value="WSC"/>
    <property type="match status" value="5"/>
</dbReference>
<comment type="caution">
    <text evidence="4">The sequence shown here is derived from an EMBL/GenBank/DDBJ whole genome shotgun (WGS) entry which is preliminary data.</text>
</comment>
<evidence type="ECO:0000259" key="3">
    <source>
        <dbReference type="PROSITE" id="PS51212"/>
    </source>
</evidence>
<dbReference type="AlphaFoldDB" id="A0A9P8ZT98"/>
<dbReference type="SMART" id="SM00321">
    <property type="entry name" value="WSC"/>
    <property type="match status" value="5"/>
</dbReference>
<dbReference type="OrthoDB" id="2019572at2759"/>
<dbReference type="PANTHER" id="PTHR32208">
    <property type="entry name" value="SECRETED PROTEIN-RELATED"/>
    <property type="match status" value="1"/>
</dbReference>
<dbReference type="Gene3D" id="2.60.40.10">
    <property type="entry name" value="Immunoglobulins"/>
    <property type="match status" value="1"/>
</dbReference>
<name>A0A9P8ZT98_9PEZI</name>
<proteinExistence type="predicted"/>
<dbReference type="GeneID" id="70125337"/>
<gene>
    <name evidence="4" type="ORF">BKA67DRAFT_364480</name>
</gene>
<evidence type="ECO:0000256" key="2">
    <source>
        <dbReference type="SAM" id="SignalP"/>
    </source>
</evidence>
<dbReference type="Pfam" id="PF09118">
    <property type="entry name" value="GO-like_E_set"/>
    <property type="match status" value="1"/>
</dbReference>
<feature type="domain" description="WSC" evidence="3">
    <location>
        <begin position="35"/>
        <end position="126"/>
    </location>
</feature>
<keyword evidence="5" id="KW-1185">Reference proteome</keyword>
<feature type="domain" description="WSC" evidence="3">
    <location>
        <begin position="330"/>
        <end position="423"/>
    </location>
</feature>
<feature type="chain" id="PRO_5040381253" description="WSC domain-containing protein" evidence="2">
    <location>
        <begin position="28"/>
        <end position="1193"/>
    </location>
</feature>
<evidence type="ECO:0000313" key="4">
    <source>
        <dbReference type="EMBL" id="KAH6648456.1"/>
    </source>
</evidence>
<reference evidence="4" key="1">
    <citation type="journal article" date="2021" name="Nat. Commun.">
        <title>Genetic determinants of endophytism in the Arabidopsis root mycobiome.</title>
        <authorList>
            <person name="Mesny F."/>
            <person name="Miyauchi S."/>
            <person name="Thiergart T."/>
            <person name="Pickel B."/>
            <person name="Atanasova L."/>
            <person name="Karlsson M."/>
            <person name="Huettel B."/>
            <person name="Barry K.W."/>
            <person name="Haridas S."/>
            <person name="Chen C."/>
            <person name="Bauer D."/>
            <person name="Andreopoulos W."/>
            <person name="Pangilinan J."/>
            <person name="LaButti K."/>
            <person name="Riley R."/>
            <person name="Lipzen A."/>
            <person name="Clum A."/>
            <person name="Drula E."/>
            <person name="Henrissat B."/>
            <person name="Kohler A."/>
            <person name="Grigoriev I.V."/>
            <person name="Martin F.M."/>
            <person name="Hacquard S."/>
        </authorList>
    </citation>
    <scope>NUCLEOTIDE SEQUENCE</scope>
    <source>
        <strain evidence="4">MPI-SDFR-AT-0073</strain>
    </source>
</reference>
<evidence type="ECO:0000313" key="5">
    <source>
        <dbReference type="Proteomes" id="UP000758603"/>
    </source>
</evidence>
<sequence>MYIMASRQSKPFVAILGTFISLSSTLAVPGNLVPGWSYSGCYTDVGRTIDADSTTGDQMTSESCITYCASKGYPYAGTEYYSECYCGTELTDGAAKVAESDCNTACSGDNTQPCGAGNRLTLFNNPSIKGPQANTGIQDWPFIGCYTEGVTGRALEIAANISDDQVNGANCTAACEKAGYVLAGTEYSGECYCGNQISNNATLATDGCTMLCNANKTEVCGGPNRLNIYDFRLTFPVTLSSSGSTSLAAAAAAAAASSSSSSSSLPPPMSIITSIASSDVAPTTTDPVSFDISVAASNPNSGIRAVATTSTSSTASASPTAPSQPKAIGNYIFYGCQTEATNVRALSAYNYANDTMTLESCQAFCSAKGSTYFGTEYGRECYCGDKFGTGSVAAPVSDCSQLCAGDKLQFCGNGNRLSVYVKNGTAIPSSSGISSNLNTATGTATGAAVSSSAAAVTGLPTGWSSQGCWQDGPNGRIMPTYQAPDSQTLTPQSCAQLCYSKGYNVSGTEYYSQCFCSNAIYNGGIKGTDQTKCNTPCAGDSSVMCGGAGYLSIISNGIPPTYQPPAPQTGGLNGTWTYQGCYSDNLNNKRTLPWQLYFPGTLTASNCLYQCGQFGYMAAGMEYGEECYCGDPGDIVAIGATKQAETDCNLPCAGNASAICGGGSRLSMYYWTGKNPLWQFSYPTGNAAGTYSNLLGGVVTPLMTMQSITGKVTFLEKWGTGAANSTGAYELDLTYGDRYKAWREMHVKTDIFCSAGVILPDKAGRQLTVGGWSLDSTYGVRLYWPDGTPGINGTNDWEEDVSTLRLQDGRWYPTAMVMANGSVLVIGGEEGSNGRAVPTLEILPYTGTDPLTMDWLARTDPNNLYPFTAVLPGGGIFVGYWNEALIMNENTFATTKQLPNMPGSVNDPKGGRTYPLEGTAVLLPQYAPYSEPLSILMCGGSTAGPGLALDNCVSIQPEVTNAQWTLERMPSKRVMSCMAPLPDGTYLIANGAKQGVAGFGLATDPNLNAVLYDPRKPIGSRMSVMANTTVARLYHSEAITLLDGRVLISGSDPEDGVHPQEIRVEVFTPPYLYSGLRRPTFTVTNKDWTYGQSVSFSLGSPATNGAIAVSLLGAVSSTHGNSMGARTLFPAVSCSGTSCTVTAPPNAHVAPPGWYQMFVLDGAMPAVGVYVRIGGDPAKLGNWPSGNFKRPGV</sequence>
<dbReference type="InterPro" id="IPR011043">
    <property type="entry name" value="Gal_Oxase/kelch_b-propeller"/>
</dbReference>
<organism evidence="4 5">
    <name type="scientific">Truncatella angustata</name>
    <dbReference type="NCBI Taxonomy" id="152316"/>
    <lineage>
        <taxon>Eukaryota</taxon>
        <taxon>Fungi</taxon>
        <taxon>Dikarya</taxon>
        <taxon>Ascomycota</taxon>
        <taxon>Pezizomycotina</taxon>
        <taxon>Sordariomycetes</taxon>
        <taxon>Xylariomycetidae</taxon>
        <taxon>Amphisphaeriales</taxon>
        <taxon>Sporocadaceae</taxon>
        <taxon>Truncatella</taxon>
    </lineage>
</organism>
<protein>
    <recommendedName>
        <fullName evidence="3">WSC domain-containing protein</fullName>
    </recommendedName>
</protein>
<dbReference type="Proteomes" id="UP000758603">
    <property type="component" value="Unassembled WGS sequence"/>
</dbReference>
<dbReference type="InterPro" id="IPR015202">
    <property type="entry name" value="GO-like_E_set"/>
</dbReference>
<feature type="domain" description="WSC" evidence="3">
    <location>
        <begin position="575"/>
        <end position="672"/>
    </location>
</feature>
<feature type="signal peptide" evidence="2">
    <location>
        <begin position="1"/>
        <end position="27"/>
    </location>
</feature>
<dbReference type="EMBL" id="JAGPXC010000007">
    <property type="protein sequence ID" value="KAH6648456.1"/>
    <property type="molecule type" value="Genomic_DNA"/>
</dbReference>
<dbReference type="InterPro" id="IPR013783">
    <property type="entry name" value="Ig-like_fold"/>
</dbReference>
<feature type="domain" description="WSC" evidence="3">
    <location>
        <begin position="462"/>
        <end position="557"/>
    </location>
</feature>
<dbReference type="Gene3D" id="2.130.10.80">
    <property type="entry name" value="Galactose oxidase/kelch, beta-propeller"/>
    <property type="match status" value="1"/>
</dbReference>
<dbReference type="PROSITE" id="PS51212">
    <property type="entry name" value="WSC"/>
    <property type="match status" value="5"/>
</dbReference>
<dbReference type="InterPro" id="IPR002889">
    <property type="entry name" value="WSC_carb-bd"/>
</dbReference>
<dbReference type="SUPFAM" id="SSF50965">
    <property type="entry name" value="Galactose oxidase, central domain"/>
    <property type="match status" value="1"/>
</dbReference>
<dbReference type="InterPro" id="IPR009880">
    <property type="entry name" value="Glyoxal_oxidase_N"/>
</dbReference>
<keyword evidence="1 2" id="KW-0732">Signal</keyword>
<dbReference type="InterPro" id="IPR037293">
    <property type="entry name" value="Gal_Oxidase_central_sf"/>
</dbReference>
<evidence type="ECO:0000256" key="1">
    <source>
        <dbReference type="ARBA" id="ARBA00022729"/>
    </source>
</evidence>